<gene>
    <name evidence="4" type="ORF">HHUSO_G4784</name>
</gene>
<accession>A0ABR0ZZN5</accession>
<feature type="coiled-coil region" evidence="1">
    <location>
        <begin position="205"/>
        <end position="303"/>
    </location>
</feature>
<sequence>MDAIVPSFENYVTDDERETEELISKEIEEYSRYSLANKLRIGYFGKDECTQTNATEILQVKDLAEVTETLEKEIMSLKKELELQKTFLRTGYEVKLQQQSVSLSTRINDRMQDLERQHQEKCAMLRKSYRQQLHDAIAVLRGSHKKHYPGNKKDGSELKPQRMRELINELQQKDIIIECLNGQLQECQDGKEVKIMLEPEEDPEKERLGEENKILKKDVDTLQEKIEKMFDTLQNREMQIRDQEKNIQKMKEKIEKDQITINKLTATNERLKMDLEEEKDTARSLLQKQKEDFEEQMQKQLDLCMKNMLSQQEKQAKMVTDLEKEKQDLLNLQRNAKPAIVDEQKVEIDKPENTNDIEQQQRKQMNSLKKQLDLLNRTWEKKFSVLKQSFHAVKNEMYLRQTLERQAATLHSASISYVVDSSGVRHAMKPTEDGSKMAFRYSAPGEPLPNIGSRPVSQKARITRPEIRIPSGNTTAEESQIISEDEEEMRGVLSFPSPISSKMHTKKSLNINGQK</sequence>
<name>A0ABR0ZZN5_HUSHU</name>
<keyword evidence="1" id="KW-0175">Coiled coil</keyword>
<dbReference type="PANTHER" id="PTHR22382:SF7">
    <property type="entry name" value="RIKEN CDNA 4921504E06 GENE"/>
    <property type="match status" value="1"/>
</dbReference>
<dbReference type="PANTHER" id="PTHR22382">
    <property type="entry name" value="RIKEN CDNA 4921504E06 GENE"/>
    <property type="match status" value="1"/>
</dbReference>
<dbReference type="EMBL" id="JAHFZB010000004">
    <property type="protein sequence ID" value="KAK6490286.1"/>
    <property type="molecule type" value="Genomic_DNA"/>
</dbReference>
<feature type="compositionally biased region" description="Polar residues" evidence="2">
    <location>
        <begin position="497"/>
        <end position="515"/>
    </location>
</feature>
<evidence type="ECO:0000256" key="2">
    <source>
        <dbReference type="SAM" id="MobiDB-lite"/>
    </source>
</evidence>
<evidence type="ECO:0000256" key="1">
    <source>
        <dbReference type="SAM" id="Coils"/>
    </source>
</evidence>
<dbReference type="Pfam" id="PF15821">
    <property type="entry name" value="DUF4709"/>
    <property type="match status" value="1"/>
</dbReference>
<evidence type="ECO:0000313" key="5">
    <source>
        <dbReference type="Proteomes" id="UP001369086"/>
    </source>
</evidence>
<protein>
    <recommendedName>
        <fullName evidence="3">DUF4709 domain-containing protein</fullName>
    </recommendedName>
</protein>
<reference evidence="4 5" key="1">
    <citation type="submission" date="2021-05" db="EMBL/GenBank/DDBJ databases">
        <authorList>
            <person name="Zahm M."/>
            <person name="Klopp C."/>
            <person name="Cabau C."/>
            <person name="Kuhl H."/>
            <person name="Suciu R."/>
            <person name="Ciorpac M."/>
            <person name="Holostenco D."/>
            <person name="Gessner J."/>
            <person name="Wuertz S."/>
            <person name="Hohne C."/>
            <person name="Stock M."/>
            <person name="Gislard M."/>
            <person name="Lluch J."/>
            <person name="Milhes M."/>
            <person name="Lampietro C."/>
            <person name="Lopez Roques C."/>
            <person name="Donnadieu C."/>
            <person name="Du K."/>
            <person name="Schartl M."/>
            <person name="Guiguen Y."/>
        </authorList>
    </citation>
    <scope>NUCLEOTIDE SEQUENCE [LARGE SCALE GENOMIC DNA]</scope>
    <source>
        <strain evidence="4">Hh-F2</strain>
        <tissue evidence="4">Blood</tissue>
    </source>
</reference>
<dbReference type="InterPro" id="IPR031651">
    <property type="entry name" value="DUF4709"/>
</dbReference>
<dbReference type="InterPro" id="IPR040119">
    <property type="entry name" value="C10orf67-like"/>
</dbReference>
<feature type="domain" description="DUF4709" evidence="3">
    <location>
        <begin position="32"/>
        <end position="141"/>
    </location>
</feature>
<evidence type="ECO:0000313" key="4">
    <source>
        <dbReference type="EMBL" id="KAK6490286.1"/>
    </source>
</evidence>
<organism evidence="4 5">
    <name type="scientific">Huso huso</name>
    <name type="common">Beluga</name>
    <name type="synonym">Acipenser huso</name>
    <dbReference type="NCBI Taxonomy" id="61971"/>
    <lineage>
        <taxon>Eukaryota</taxon>
        <taxon>Metazoa</taxon>
        <taxon>Chordata</taxon>
        <taxon>Craniata</taxon>
        <taxon>Vertebrata</taxon>
        <taxon>Euteleostomi</taxon>
        <taxon>Actinopterygii</taxon>
        <taxon>Chondrostei</taxon>
        <taxon>Acipenseriformes</taxon>
        <taxon>Acipenseridae</taxon>
        <taxon>Huso</taxon>
    </lineage>
</organism>
<comment type="caution">
    <text evidence="4">The sequence shown here is derived from an EMBL/GenBank/DDBJ whole genome shotgun (WGS) entry which is preliminary data.</text>
</comment>
<keyword evidence="5" id="KW-1185">Reference proteome</keyword>
<dbReference type="Proteomes" id="UP001369086">
    <property type="component" value="Unassembled WGS sequence"/>
</dbReference>
<evidence type="ECO:0000259" key="3">
    <source>
        <dbReference type="Pfam" id="PF15821"/>
    </source>
</evidence>
<feature type="region of interest" description="Disordered" evidence="2">
    <location>
        <begin position="495"/>
        <end position="515"/>
    </location>
</feature>
<proteinExistence type="predicted"/>